<evidence type="ECO:0000313" key="2">
    <source>
        <dbReference type="Proteomes" id="UP000235015"/>
    </source>
</evidence>
<gene>
    <name evidence="1" type="ORF">C0630_14895</name>
</gene>
<comment type="caution">
    <text evidence="1">The sequence shown here is derived from an EMBL/GenBank/DDBJ whole genome shotgun (WGS) entry which is preliminary data.</text>
</comment>
<dbReference type="Proteomes" id="UP000235015">
    <property type="component" value="Unassembled WGS sequence"/>
</dbReference>
<proteinExistence type="predicted"/>
<dbReference type="AlphaFoldDB" id="A0A2N6CUB0"/>
<dbReference type="RefSeq" id="WP_029132207.1">
    <property type="nucleotide sequence ID" value="NZ_CAXXYC010000004.1"/>
</dbReference>
<evidence type="ECO:0000313" key="1">
    <source>
        <dbReference type="EMBL" id="PLX60718.1"/>
    </source>
</evidence>
<name>A0A2N6CUB0_9GAMM</name>
<dbReference type="EMBL" id="PKUN01000023">
    <property type="protein sequence ID" value="PLX60718.1"/>
    <property type="molecule type" value="Genomic_DNA"/>
</dbReference>
<accession>A0A2N6CUB0</accession>
<organism evidence="1 2">
    <name type="scientific">Sedimenticola selenatireducens</name>
    <dbReference type="NCBI Taxonomy" id="191960"/>
    <lineage>
        <taxon>Bacteria</taxon>
        <taxon>Pseudomonadati</taxon>
        <taxon>Pseudomonadota</taxon>
        <taxon>Gammaproteobacteria</taxon>
        <taxon>Chromatiales</taxon>
        <taxon>Sedimenticolaceae</taxon>
        <taxon>Sedimenticola</taxon>
    </lineage>
</organism>
<dbReference type="STRING" id="1111735.GCA_000428045_02035"/>
<reference evidence="1 2" key="1">
    <citation type="submission" date="2017-11" db="EMBL/GenBank/DDBJ databases">
        <title>Genome-resolved metagenomics identifies genetic mobility, metabolic interactions, and unexpected diversity in perchlorate-reducing communities.</title>
        <authorList>
            <person name="Barnum T.P."/>
            <person name="Figueroa I.A."/>
            <person name="Carlstrom C.I."/>
            <person name="Lucas L.N."/>
            <person name="Engelbrektson A.L."/>
            <person name="Coates J.D."/>
        </authorList>
    </citation>
    <scope>NUCLEOTIDE SEQUENCE [LARGE SCALE GENOMIC DNA]</scope>
    <source>
        <strain evidence="1">BM301</strain>
    </source>
</reference>
<protein>
    <submittedName>
        <fullName evidence="1">Uncharacterized protein</fullName>
    </submittedName>
</protein>
<sequence>MTSSVAGKCWHCGSELSVHEYGRETICLKCGKPTRVCRNCRWYDPAFTNQCREPQAEKVQDKTRANYCDFFEPTADLKGAGEAAGGDQRQAAEDLFK</sequence>